<reference evidence="1" key="1">
    <citation type="journal article" date="2014" name="Front. Microbiol.">
        <title>High frequency of phylogenetically diverse reductive dehalogenase-homologous genes in deep subseafloor sedimentary metagenomes.</title>
        <authorList>
            <person name="Kawai M."/>
            <person name="Futagami T."/>
            <person name="Toyoda A."/>
            <person name="Takaki Y."/>
            <person name="Nishi S."/>
            <person name="Hori S."/>
            <person name="Arai W."/>
            <person name="Tsubouchi T."/>
            <person name="Morono Y."/>
            <person name="Uchiyama I."/>
            <person name="Ito T."/>
            <person name="Fujiyama A."/>
            <person name="Inagaki F."/>
            <person name="Takami H."/>
        </authorList>
    </citation>
    <scope>NUCLEOTIDE SEQUENCE</scope>
    <source>
        <strain evidence="1">Expedition CK06-06</strain>
    </source>
</reference>
<dbReference type="EMBL" id="BARS01057891">
    <property type="protein sequence ID" value="GAG43678.1"/>
    <property type="molecule type" value="Genomic_DNA"/>
</dbReference>
<sequence length="122" mass="12497">ADGVTPLTLDQRGVDRILDGDASGSAVVDIGAVERVFVAPILGDLNGSGAFNNDDIQPFVLALVDRDTYIAQYGLDPDVLGDFSGDGVLNGADIMPFVNALIGLQASAGSEQQVGLVAPTSH</sequence>
<organism evidence="1">
    <name type="scientific">marine sediment metagenome</name>
    <dbReference type="NCBI Taxonomy" id="412755"/>
    <lineage>
        <taxon>unclassified sequences</taxon>
        <taxon>metagenomes</taxon>
        <taxon>ecological metagenomes</taxon>
    </lineage>
</organism>
<dbReference type="InterPro" id="IPR036439">
    <property type="entry name" value="Dockerin_dom_sf"/>
</dbReference>
<feature type="non-terminal residue" evidence="1">
    <location>
        <position position="1"/>
    </location>
</feature>
<evidence type="ECO:0000313" key="1">
    <source>
        <dbReference type="EMBL" id="GAG43678.1"/>
    </source>
</evidence>
<protein>
    <recommendedName>
        <fullName evidence="2">Dockerin domain-containing protein</fullName>
    </recommendedName>
</protein>
<accession>X0Y4S0</accession>
<comment type="caution">
    <text evidence="1">The sequence shown here is derived from an EMBL/GenBank/DDBJ whole genome shotgun (WGS) entry which is preliminary data.</text>
</comment>
<dbReference type="GO" id="GO:0000272">
    <property type="term" value="P:polysaccharide catabolic process"/>
    <property type="evidence" value="ECO:0007669"/>
    <property type="project" value="InterPro"/>
</dbReference>
<gene>
    <name evidence="1" type="ORF">S01H1_84691</name>
</gene>
<evidence type="ECO:0008006" key="2">
    <source>
        <dbReference type="Google" id="ProtNLM"/>
    </source>
</evidence>
<name>X0Y4S0_9ZZZZ</name>
<dbReference type="AlphaFoldDB" id="X0Y4S0"/>
<dbReference type="SUPFAM" id="SSF63446">
    <property type="entry name" value="Type I dockerin domain"/>
    <property type="match status" value="1"/>
</dbReference>
<proteinExistence type="predicted"/>
<feature type="non-terminal residue" evidence="1">
    <location>
        <position position="122"/>
    </location>
</feature>